<sequence length="308" mass="33829">MNSTNNHLENFKGKLKEVIDCNSSLEDFLDKSYVVLTSMRNERNHKIIFQMQKVSVDVFDPNSAEAAYKKVLTLYAARHVLKQMSLLKEVTLLLGEHGHIIANSHEDFHVATKVKVYSQHEKFKLAVQETSLLATPVSESRGRTLEQCLSLLRALSKGTSLIPAKLVVSDAVNLTTFSAVGTGNSIDSPISIDVSTLPASICSTYTSTMSASKNVAYTDSINSANVNSEVALVAPKVLNKESISVVQIGTRYEILNNNFLSEQAEVAEKAPYQQEELTSGRSDADILAWHGFTCLNMLYTVGVLNILL</sequence>
<evidence type="ECO:0000313" key="1">
    <source>
        <dbReference type="Proteomes" id="UP001652625"/>
    </source>
</evidence>
<reference evidence="2" key="1">
    <citation type="submission" date="2025-08" db="UniProtKB">
        <authorList>
            <consortium name="RefSeq"/>
        </authorList>
    </citation>
    <scope>IDENTIFICATION</scope>
</reference>
<dbReference type="GeneID" id="136078731"/>
<proteinExistence type="predicted"/>
<gene>
    <name evidence="2" type="primary">LOC136078731</name>
</gene>
<dbReference type="RefSeq" id="XP_065650595.1">
    <property type="nucleotide sequence ID" value="XM_065794523.1"/>
</dbReference>
<name>A0ABM4BND2_HYDVU</name>
<evidence type="ECO:0000313" key="2">
    <source>
        <dbReference type="RefSeq" id="XP_065650595.1"/>
    </source>
</evidence>
<organism evidence="1 2">
    <name type="scientific">Hydra vulgaris</name>
    <name type="common">Hydra</name>
    <name type="synonym">Hydra attenuata</name>
    <dbReference type="NCBI Taxonomy" id="6087"/>
    <lineage>
        <taxon>Eukaryota</taxon>
        <taxon>Metazoa</taxon>
        <taxon>Cnidaria</taxon>
        <taxon>Hydrozoa</taxon>
        <taxon>Hydroidolina</taxon>
        <taxon>Anthoathecata</taxon>
        <taxon>Aplanulata</taxon>
        <taxon>Hydridae</taxon>
        <taxon>Hydra</taxon>
    </lineage>
</organism>
<accession>A0ABM4BND2</accession>
<dbReference type="Proteomes" id="UP001652625">
    <property type="component" value="Chromosome 03"/>
</dbReference>
<protein>
    <submittedName>
        <fullName evidence="2">Uncharacterized protein LOC136078731</fullName>
    </submittedName>
</protein>
<keyword evidence="1" id="KW-1185">Reference proteome</keyword>